<comment type="caution">
    <text evidence="2">The sequence shown here is derived from an EMBL/GenBank/DDBJ whole genome shotgun (WGS) entry which is preliminary data.</text>
</comment>
<feature type="compositionally biased region" description="Low complexity" evidence="1">
    <location>
        <begin position="130"/>
        <end position="139"/>
    </location>
</feature>
<protein>
    <submittedName>
        <fullName evidence="2">Uncharacterized protein</fullName>
    </submittedName>
</protein>
<feature type="compositionally biased region" description="Low complexity" evidence="1">
    <location>
        <begin position="105"/>
        <end position="116"/>
    </location>
</feature>
<feature type="compositionally biased region" description="Acidic residues" evidence="1">
    <location>
        <begin position="610"/>
        <end position="623"/>
    </location>
</feature>
<dbReference type="PANTHER" id="PTHR36812">
    <property type="entry name" value="NEUROFILAMENT TRIPLET M PROTEIN-LIKE PROTEIN"/>
    <property type="match status" value="1"/>
</dbReference>
<feature type="compositionally biased region" description="Acidic residues" evidence="1">
    <location>
        <begin position="19"/>
        <end position="31"/>
    </location>
</feature>
<feature type="region of interest" description="Disordered" evidence="1">
    <location>
        <begin position="179"/>
        <end position="217"/>
    </location>
</feature>
<feature type="region of interest" description="Disordered" evidence="1">
    <location>
        <begin position="514"/>
        <end position="556"/>
    </location>
</feature>
<name>A0A167W0J0_9EURO</name>
<accession>A0A167W0J0</accession>
<feature type="compositionally biased region" description="Acidic residues" evidence="1">
    <location>
        <begin position="274"/>
        <end position="295"/>
    </location>
</feature>
<organism evidence="2 3">
    <name type="scientific">Ascosphaera apis ARSEF 7405</name>
    <dbReference type="NCBI Taxonomy" id="392613"/>
    <lineage>
        <taxon>Eukaryota</taxon>
        <taxon>Fungi</taxon>
        <taxon>Dikarya</taxon>
        <taxon>Ascomycota</taxon>
        <taxon>Pezizomycotina</taxon>
        <taxon>Eurotiomycetes</taxon>
        <taxon>Eurotiomycetidae</taxon>
        <taxon>Onygenales</taxon>
        <taxon>Ascosphaeraceae</taxon>
        <taxon>Ascosphaera</taxon>
    </lineage>
</organism>
<feature type="region of interest" description="Disordered" evidence="1">
    <location>
        <begin position="375"/>
        <end position="487"/>
    </location>
</feature>
<dbReference type="Pfam" id="PF10446">
    <property type="entry name" value="DUF2457"/>
    <property type="match status" value="1"/>
</dbReference>
<feature type="compositionally biased region" description="Basic and acidic residues" evidence="1">
    <location>
        <begin position="296"/>
        <end position="305"/>
    </location>
</feature>
<feature type="compositionally biased region" description="Low complexity" evidence="1">
    <location>
        <begin position="780"/>
        <end position="812"/>
    </location>
</feature>
<gene>
    <name evidence="2" type="ORF">AAP_05079</name>
</gene>
<dbReference type="PANTHER" id="PTHR36812:SF9">
    <property type="entry name" value="MYB-LIKE PROTEIN X ISOFORM X1"/>
    <property type="match status" value="1"/>
</dbReference>
<feature type="compositionally biased region" description="Low complexity" evidence="1">
    <location>
        <begin position="737"/>
        <end position="746"/>
    </location>
</feature>
<feature type="region of interest" description="Disordered" evidence="1">
    <location>
        <begin position="19"/>
        <end position="139"/>
    </location>
</feature>
<feature type="compositionally biased region" description="Polar residues" evidence="1">
    <location>
        <begin position="763"/>
        <end position="772"/>
    </location>
</feature>
<proteinExistence type="predicted"/>
<feature type="compositionally biased region" description="Basic and acidic residues" evidence="1">
    <location>
        <begin position="626"/>
        <end position="646"/>
    </location>
</feature>
<feature type="region of interest" description="Disordered" evidence="1">
    <location>
        <begin position="229"/>
        <end position="334"/>
    </location>
</feature>
<feature type="region of interest" description="Disordered" evidence="1">
    <location>
        <begin position="855"/>
        <end position="875"/>
    </location>
</feature>
<dbReference type="EMBL" id="AZGZ01000027">
    <property type="protein sequence ID" value="KZZ88258.1"/>
    <property type="molecule type" value="Genomic_DNA"/>
</dbReference>
<dbReference type="InterPro" id="IPR018853">
    <property type="entry name" value="DUF2457"/>
</dbReference>
<dbReference type="AlphaFoldDB" id="A0A167W0J0"/>
<sequence>MPTIMRVKTVTSVCSPDTDCEEFITEGDEPPDSNASSSHTNDDLPDAQSQPLTHAKEEQPPMSYRKANPSFLDTKKESLLTRALLSSPETSPIDLQRPTRIELPSTSSRLSSMSRADSTDMMSSPPSLPSPALSAGQQPPVVPPAVGGVVGGNVDPHEQSVEANLGRKRCITFACKGVNPSTEENHNNNNINNKKPVEESTKPSIKIAEPVVPPKRPSALTFACVARPLENAQALPSRPRAGSPAPGSRMGERGVSPSSATPTGPVMAVHKQEEEEEEEEVDEEDEEDEEEEEEEKEKQKQKGDENAPSTPVENPPVKDRAPHISGLGDYKLSDATRFHEFASSVEDEDWLNVSTDYEKKLTLNDCMYKENIIREIGEEVEDEVRQEEEDRQGRERDQDDDEDDDDEDEDVDNMEEDDDDEDEDDDEDDEEEDDEEEDENNQVEYDNELEAEDSDDDDVIDGNESDNESGFADSDDDSDAESDFSFWPRSSMTTTATSLDHHLDTPIAHKAISGASTSEESLLLSKGNEHDPHNHNHHHNSHHHHTLKHRTSHKRRTASLNLPDSTDFVCGTFDEDRPMEAAYISCMEERRRAKHIPIPQDIDPSFPTTEPEDDDDEVDEDGETAFGRREDPKLIKKRLEEYDLRSSRKSQKHKNSSDTTSLKSLGDQHSPRRLRSGLQSRSPRGRSPAPPPLKRHRSPRLRSPAPNAAIGHIFHRSPPPPPSSSSAAASNRRGAPTTTTTTTTTTPHASRITIIGSGHQRYTKTNTRSLPRTPNPFFVRAARSRGTGTRAAGSHRAAAGGDRSNSNGSNSRHGNDDGTRFTRGPIDIVAGLEKKKQKRREKFWRQHCRRAAKEQLLQQQQREKGRRPNNHTAYDGKGAELMRELGLEAAERFKAQYQLGQNQQLVLSI</sequence>
<evidence type="ECO:0000313" key="2">
    <source>
        <dbReference type="EMBL" id="KZZ88258.1"/>
    </source>
</evidence>
<dbReference type="Proteomes" id="UP000242877">
    <property type="component" value="Unassembled WGS sequence"/>
</dbReference>
<feature type="region of interest" description="Disordered" evidence="1">
    <location>
        <begin position="594"/>
        <end position="825"/>
    </location>
</feature>
<evidence type="ECO:0000256" key="1">
    <source>
        <dbReference type="SAM" id="MobiDB-lite"/>
    </source>
</evidence>
<reference evidence="2 3" key="1">
    <citation type="journal article" date="2016" name="Genome Biol. Evol.">
        <title>Divergent and convergent evolution of fungal pathogenicity.</title>
        <authorList>
            <person name="Shang Y."/>
            <person name="Xiao G."/>
            <person name="Zheng P."/>
            <person name="Cen K."/>
            <person name="Zhan S."/>
            <person name="Wang C."/>
        </authorList>
    </citation>
    <scope>NUCLEOTIDE SEQUENCE [LARGE SCALE GENOMIC DNA]</scope>
    <source>
        <strain evidence="2 3">ARSEF 7405</strain>
    </source>
</reference>
<dbReference type="OrthoDB" id="2011769at2759"/>
<keyword evidence="3" id="KW-1185">Reference proteome</keyword>
<feature type="compositionally biased region" description="Acidic residues" evidence="1">
    <location>
        <begin position="378"/>
        <end position="390"/>
    </location>
</feature>
<dbReference type="VEuPathDB" id="FungiDB:AAP_05079"/>
<feature type="compositionally biased region" description="Acidic residues" evidence="1">
    <location>
        <begin position="398"/>
        <end position="482"/>
    </location>
</feature>
<evidence type="ECO:0000313" key="3">
    <source>
        <dbReference type="Proteomes" id="UP000242877"/>
    </source>
</evidence>
<feature type="compositionally biased region" description="Basic residues" evidence="1">
    <location>
        <begin position="535"/>
        <end position="556"/>
    </location>
</feature>